<accession>A0A923RQ64</accession>
<dbReference type="AlphaFoldDB" id="A0A923RQ64"/>
<keyword evidence="2" id="KW-0378">Hydrolase</keyword>
<keyword evidence="3" id="KW-1185">Reference proteome</keyword>
<dbReference type="SUPFAM" id="SSF53474">
    <property type="entry name" value="alpha/beta-Hydrolases"/>
    <property type="match status" value="1"/>
</dbReference>
<dbReference type="Pfam" id="PF00561">
    <property type="entry name" value="Abhydrolase_1"/>
    <property type="match status" value="1"/>
</dbReference>
<evidence type="ECO:0000259" key="1">
    <source>
        <dbReference type="Pfam" id="PF00561"/>
    </source>
</evidence>
<dbReference type="GO" id="GO:0016787">
    <property type="term" value="F:hydrolase activity"/>
    <property type="evidence" value="ECO:0007669"/>
    <property type="project" value="UniProtKB-KW"/>
</dbReference>
<feature type="domain" description="AB hydrolase-1" evidence="1">
    <location>
        <begin position="63"/>
        <end position="305"/>
    </location>
</feature>
<dbReference type="RefSeq" id="WP_186875867.1">
    <property type="nucleotide sequence ID" value="NZ_JACOPF010000002.1"/>
</dbReference>
<dbReference type="Proteomes" id="UP000652477">
    <property type="component" value="Unassembled WGS sequence"/>
</dbReference>
<sequence length="320" mass="36637">MSWKRKLAALAVLTGSVTGIMHTVNKLVYYISTVDNLLDYNKYNYYEWRFGKIAYKKQGTGTPILLIHDLNVGSSSYEWNNIVNHLSKTNTVYTIDLLGCGCSDKPNFTYTNFLYVQMISDFIKHIIGSKTDIIVSGESGSFVLMACSNDPSIINRVILVNPESLVSLAKVPTKRTKLMKYLICTPILGTFIYNIAVNKKTISQDFYSSYYYNQNLIDEKSIITYFESSHKKNTRSKYLYASQKSRFTNLNILYCLHKLNNSIFIITGNSNPENGLIANQYQNQLPSIEIIGINKTKHLPHMERPEEFIEQVKILFSEEN</sequence>
<dbReference type="InterPro" id="IPR000073">
    <property type="entry name" value="AB_hydrolase_1"/>
</dbReference>
<name>A0A923RQ64_9FIRM</name>
<proteinExistence type="predicted"/>
<reference evidence="2" key="1">
    <citation type="submission" date="2020-08" db="EMBL/GenBank/DDBJ databases">
        <title>Genome public.</title>
        <authorList>
            <person name="Liu C."/>
            <person name="Sun Q."/>
        </authorList>
    </citation>
    <scope>NUCLEOTIDE SEQUENCE</scope>
    <source>
        <strain evidence="2">NSJ-55</strain>
    </source>
</reference>
<evidence type="ECO:0000313" key="2">
    <source>
        <dbReference type="EMBL" id="MBC5689190.1"/>
    </source>
</evidence>
<dbReference type="Gene3D" id="3.40.50.1820">
    <property type="entry name" value="alpha/beta hydrolase"/>
    <property type="match status" value="1"/>
</dbReference>
<dbReference type="PANTHER" id="PTHR46438:SF2">
    <property type="entry name" value="ALPHA_BETA-HYDROLASES SUPERFAMILY PROTEIN"/>
    <property type="match status" value="1"/>
</dbReference>
<comment type="caution">
    <text evidence="2">The sequence shown here is derived from an EMBL/GenBank/DDBJ whole genome shotgun (WGS) entry which is preliminary data.</text>
</comment>
<organism evidence="2 3">
    <name type="scientific">Mediterraneibacter hominis</name>
    <dbReference type="NCBI Taxonomy" id="2763054"/>
    <lineage>
        <taxon>Bacteria</taxon>
        <taxon>Bacillati</taxon>
        <taxon>Bacillota</taxon>
        <taxon>Clostridia</taxon>
        <taxon>Lachnospirales</taxon>
        <taxon>Lachnospiraceae</taxon>
        <taxon>Mediterraneibacter</taxon>
    </lineage>
</organism>
<evidence type="ECO:0000313" key="3">
    <source>
        <dbReference type="Proteomes" id="UP000652477"/>
    </source>
</evidence>
<dbReference type="InterPro" id="IPR029058">
    <property type="entry name" value="AB_hydrolase_fold"/>
</dbReference>
<dbReference type="PANTHER" id="PTHR46438">
    <property type="entry name" value="ALPHA/BETA-HYDROLASES SUPERFAMILY PROTEIN"/>
    <property type="match status" value="1"/>
</dbReference>
<gene>
    <name evidence="2" type="ORF">H8S37_09700</name>
</gene>
<protein>
    <submittedName>
        <fullName evidence="2">Alpha/beta fold hydrolase</fullName>
    </submittedName>
</protein>
<dbReference type="EMBL" id="JACOPF010000002">
    <property type="protein sequence ID" value="MBC5689190.1"/>
    <property type="molecule type" value="Genomic_DNA"/>
</dbReference>